<evidence type="ECO:0000259" key="9">
    <source>
        <dbReference type="PROSITE" id="PS51722"/>
    </source>
</evidence>
<dbReference type="PRINTS" id="PR00315">
    <property type="entry name" value="ELONGATNFCT"/>
</dbReference>
<dbReference type="Gene3D" id="3.40.50.300">
    <property type="entry name" value="P-loop containing nucleotide triphosphate hydrolases"/>
    <property type="match status" value="1"/>
</dbReference>
<dbReference type="InterPro" id="IPR057335">
    <property type="entry name" value="Beta-barrel_SelB"/>
</dbReference>
<dbReference type="InterPro" id="IPR000795">
    <property type="entry name" value="T_Tr_GTP-bd_dom"/>
</dbReference>
<evidence type="ECO:0000256" key="3">
    <source>
        <dbReference type="ARBA" id="ARBA00022490"/>
    </source>
</evidence>
<dbReference type="InterPro" id="IPR050055">
    <property type="entry name" value="EF-Tu_GTPase"/>
</dbReference>
<dbReference type="CDD" id="cd03696">
    <property type="entry name" value="SelB_II"/>
    <property type="match status" value="1"/>
</dbReference>
<dbReference type="CDD" id="cd04171">
    <property type="entry name" value="SelB"/>
    <property type="match status" value="1"/>
</dbReference>
<keyword evidence="3" id="KW-0963">Cytoplasm</keyword>
<comment type="function">
    <text evidence="7">Translation factor necessary for the incorporation of selenocysteine into proteins. It probably replaces EF-Tu for the insertion of selenocysteine directed by the UGA codon. SelB binds GTP and GDP.</text>
</comment>
<dbReference type="SUPFAM" id="SSF46785">
    <property type="entry name" value="Winged helix' DNA-binding domain"/>
    <property type="match status" value="2"/>
</dbReference>
<keyword evidence="10" id="KW-0251">Elongation factor</keyword>
<dbReference type="Pfam" id="PF25461">
    <property type="entry name" value="Beta-barrel_SelB"/>
    <property type="match status" value="1"/>
</dbReference>
<evidence type="ECO:0000313" key="10">
    <source>
        <dbReference type="EMBL" id="MBB6452812.1"/>
    </source>
</evidence>
<evidence type="ECO:0000256" key="7">
    <source>
        <dbReference type="ARBA" id="ARBA00025526"/>
    </source>
</evidence>
<dbReference type="GO" id="GO:0005829">
    <property type="term" value="C:cytosol"/>
    <property type="evidence" value="ECO:0007669"/>
    <property type="project" value="TreeGrafter"/>
</dbReference>
<dbReference type="InterPro" id="IPR015191">
    <property type="entry name" value="SelB_WHD4"/>
</dbReference>
<dbReference type="InterPro" id="IPR036390">
    <property type="entry name" value="WH_DNA-bd_sf"/>
</dbReference>
<dbReference type="Gene3D" id="1.10.10.10">
    <property type="entry name" value="Winged helix-like DNA-binding domain superfamily/Winged helix DNA-binding domain"/>
    <property type="match status" value="1"/>
</dbReference>
<dbReference type="NCBIfam" id="TIGR00231">
    <property type="entry name" value="small_GTP"/>
    <property type="match status" value="1"/>
</dbReference>
<reference evidence="10 11" key="1">
    <citation type="submission" date="2020-08" db="EMBL/GenBank/DDBJ databases">
        <title>Genomic Encyclopedia of Type Strains, Phase IV (KMG-IV): sequencing the most valuable type-strain genomes for metagenomic binning, comparative biology and taxonomic classification.</title>
        <authorList>
            <person name="Goeker M."/>
        </authorList>
    </citation>
    <scope>NUCLEOTIDE SEQUENCE [LARGE SCALE GENOMIC DNA]</scope>
    <source>
        <strain evidence="10 11">DSM 19612</strain>
    </source>
</reference>
<dbReference type="Pfam" id="PF00009">
    <property type="entry name" value="GTP_EFTU"/>
    <property type="match status" value="1"/>
</dbReference>
<dbReference type="NCBIfam" id="TIGR00475">
    <property type="entry name" value="selB"/>
    <property type="match status" value="1"/>
</dbReference>
<dbReference type="GO" id="GO:0005525">
    <property type="term" value="F:GTP binding"/>
    <property type="evidence" value="ECO:0007669"/>
    <property type="project" value="UniProtKB-KW"/>
</dbReference>
<dbReference type="SUPFAM" id="SSF50447">
    <property type="entry name" value="Translation proteins"/>
    <property type="match status" value="1"/>
</dbReference>
<dbReference type="InterPro" id="IPR009000">
    <property type="entry name" value="Transl_B-barrel_sf"/>
</dbReference>
<comment type="caution">
    <text evidence="10">The sequence shown here is derived from an EMBL/GenBank/DDBJ whole genome shotgun (WGS) entry which is preliminary data.</text>
</comment>
<dbReference type="Pfam" id="PF09107">
    <property type="entry name" value="WHD_3rd_SelB"/>
    <property type="match status" value="1"/>
</dbReference>
<dbReference type="Pfam" id="PF09106">
    <property type="entry name" value="WHD_2nd_SelB"/>
    <property type="match status" value="1"/>
</dbReference>
<evidence type="ECO:0000256" key="6">
    <source>
        <dbReference type="ARBA" id="ARBA00023134"/>
    </source>
</evidence>
<dbReference type="GO" id="GO:0003723">
    <property type="term" value="F:RNA binding"/>
    <property type="evidence" value="ECO:0007669"/>
    <property type="project" value="InterPro"/>
</dbReference>
<keyword evidence="5" id="KW-0648">Protein biosynthesis</keyword>
<accession>A0A841Q2G4</accession>
<dbReference type="Proteomes" id="UP000581688">
    <property type="component" value="Unassembled WGS sequence"/>
</dbReference>
<organism evidence="10 11">
    <name type="scientific">Salirhabdus euzebyi</name>
    <dbReference type="NCBI Taxonomy" id="394506"/>
    <lineage>
        <taxon>Bacteria</taxon>
        <taxon>Bacillati</taxon>
        <taxon>Bacillota</taxon>
        <taxon>Bacilli</taxon>
        <taxon>Bacillales</taxon>
        <taxon>Bacillaceae</taxon>
        <taxon>Salirhabdus</taxon>
    </lineage>
</organism>
<dbReference type="Gene3D" id="1.10.10.2770">
    <property type="match status" value="1"/>
</dbReference>
<dbReference type="SUPFAM" id="SSF50465">
    <property type="entry name" value="EF-Tu/eEF-1alpha/eIF2-gamma C-terminal domain"/>
    <property type="match status" value="1"/>
</dbReference>
<dbReference type="InterPro" id="IPR036388">
    <property type="entry name" value="WH-like_DNA-bd_sf"/>
</dbReference>
<gene>
    <name evidence="10" type="ORF">HNQ94_001258</name>
</gene>
<keyword evidence="11" id="KW-1185">Reference proteome</keyword>
<keyword evidence="4" id="KW-0547">Nucleotide-binding</keyword>
<dbReference type="AlphaFoldDB" id="A0A841Q2G4"/>
<proteinExistence type="predicted"/>
<evidence type="ECO:0000313" key="11">
    <source>
        <dbReference type="Proteomes" id="UP000581688"/>
    </source>
</evidence>
<feature type="domain" description="Tr-type G" evidence="9">
    <location>
        <begin position="3"/>
        <end position="176"/>
    </location>
</feature>
<evidence type="ECO:0000256" key="1">
    <source>
        <dbReference type="ARBA" id="ARBA00004496"/>
    </source>
</evidence>
<evidence type="ECO:0000256" key="5">
    <source>
        <dbReference type="ARBA" id="ARBA00022917"/>
    </source>
</evidence>
<name>A0A841Q2G4_9BACI</name>
<evidence type="ECO:0000256" key="4">
    <source>
        <dbReference type="ARBA" id="ARBA00022741"/>
    </source>
</evidence>
<dbReference type="InterPro" id="IPR009001">
    <property type="entry name" value="Transl_elong_EF1A/Init_IF2_C"/>
</dbReference>
<dbReference type="Pfam" id="PF03144">
    <property type="entry name" value="GTP_EFTU_D2"/>
    <property type="match status" value="1"/>
</dbReference>
<dbReference type="InterPro" id="IPR005225">
    <property type="entry name" value="Small_GTP-bd"/>
</dbReference>
<dbReference type="InterPro" id="IPR004535">
    <property type="entry name" value="Transl_elong_SelB"/>
</dbReference>
<evidence type="ECO:0000256" key="2">
    <source>
        <dbReference type="ARBA" id="ARBA00015953"/>
    </source>
</evidence>
<dbReference type="GO" id="GO:0003924">
    <property type="term" value="F:GTPase activity"/>
    <property type="evidence" value="ECO:0007669"/>
    <property type="project" value="InterPro"/>
</dbReference>
<dbReference type="PANTHER" id="PTHR43721:SF22">
    <property type="entry name" value="ELONGATION FACTOR TU, MITOCHONDRIAL"/>
    <property type="match status" value="1"/>
</dbReference>
<dbReference type="GO" id="GO:0003746">
    <property type="term" value="F:translation elongation factor activity"/>
    <property type="evidence" value="ECO:0007669"/>
    <property type="project" value="UniProtKB-KW"/>
</dbReference>
<dbReference type="InterPro" id="IPR004161">
    <property type="entry name" value="EFTu-like_2"/>
</dbReference>
<dbReference type="PROSITE" id="PS51722">
    <property type="entry name" value="G_TR_2"/>
    <property type="match status" value="1"/>
</dbReference>
<dbReference type="Gene3D" id="2.40.30.10">
    <property type="entry name" value="Translation factors"/>
    <property type="match status" value="1"/>
</dbReference>
<protein>
    <recommendedName>
        <fullName evidence="2">Selenocysteine-specific elongation factor</fullName>
    </recommendedName>
    <alternativeName>
        <fullName evidence="8">SelB translation factor</fullName>
    </alternativeName>
</protein>
<sequence length="632" mass="72379">MTDRHYTIGLAGHIDHGKTALTKALTNVDTDRLKEEKERNISIELGFAPFRMEGASFDMSVIDVPGHERFIRQMIAGVAGIDLVIIVIAADEGIMPQTKEHMDILSLLHVTNAIVVLTKIDKAESELIELVEEDVKKHCEKTPYKHAPILKVDSLSRNGIDELKQKIVEKMEQIPNRNSNSPFRMPIDQVFSLKGVGSIVRGTIYEGAIHKEETVYVLPGGDEAKVRQIQVHGQEVEKAYAGQRGAINLAGIHKRDIARGQVVVKNPSYFSESMTIDVSLQLLEDNQYPIKQRSPIKLHIGSAEVYGKVIFFDRNKVQFDENEILCQIRLEKPIVVNREDRFILRRATPVETIGGGWVINPMGEKYKFGNETINMLTRQKEGTPTDQILRLIEKEWLPLEMIVKKLAMDEKQILHHLQMLQEQDKIVLQGKLYGSVNTVQTIYGQIVALLEDYHQQHSMRRGMNKPELLQSLPAPRKVAEMLVKEWIEDRKLKQQDQFISIQSFTPNYPSQWEKRMEKAVENLKSDGIQVKEWDEYVELEGIPGTLQEELKSFLLANNTIYPLSDKHVIHVDSFDHYTSLLAKNTSDSFSVKEAKDVWNISRKFLIPLLELLDEKGFTKRVEDKRVWVRVEV</sequence>
<dbReference type="PANTHER" id="PTHR43721">
    <property type="entry name" value="ELONGATION FACTOR TU-RELATED"/>
    <property type="match status" value="1"/>
</dbReference>
<keyword evidence="6" id="KW-0342">GTP-binding</keyword>
<dbReference type="InterPro" id="IPR015190">
    <property type="entry name" value="Elong_fac_SelB-wing-hlx_typ-2"/>
</dbReference>
<dbReference type="RefSeq" id="WP_174495540.1">
    <property type="nucleotide sequence ID" value="NZ_CADDWK010000003.1"/>
</dbReference>
<dbReference type="CDD" id="cd15491">
    <property type="entry name" value="selB_III"/>
    <property type="match status" value="1"/>
</dbReference>
<evidence type="ECO:0000256" key="8">
    <source>
        <dbReference type="ARBA" id="ARBA00031615"/>
    </source>
</evidence>
<dbReference type="SUPFAM" id="SSF52540">
    <property type="entry name" value="P-loop containing nucleoside triphosphate hydrolases"/>
    <property type="match status" value="1"/>
</dbReference>
<dbReference type="EMBL" id="JACHGH010000003">
    <property type="protein sequence ID" value="MBB6452812.1"/>
    <property type="molecule type" value="Genomic_DNA"/>
</dbReference>
<dbReference type="GO" id="GO:0001514">
    <property type="term" value="P:selenocysteine incorporation"/>
    <property type="evidence" value="ECO:0007669"/>
    <property type="project" value="InterPro"/>
</dbReference>
<comment type="subcellular location">
    <subcellularLocation>
        <location evidence="1">Cytoplasm</location>
    </subcellularLocation>
</comment>
<dbReference type="InterPro" id="IPR027417">
    <property type="entry name" value="P-loop_NTPase"/>
</dbReference>